<dbReference type="Pfam" id="PF00069">
    <property type="entry name" value="Pkinase"/>
    <property type="match status" value="1"/>
</dbReference>
<dbReference type="InterPro" id="IPR000719">
    <property type="entry name" value="Prot_kinase_dom"/>
</dbReference>
<feature type="binding site" evidence="7">
    <location>
        <position position="63"/>
    </location>
    <ligand>
        <name>ATP</name>
        <dbReference type="ChEBI" id="CHEBI:30616"/>
    </ligand>
</feature>
<evidence type="ECO:0000256" key="5">
    <source>
        <dbReference type="ARBA" id="ARBA00022777"/>
    </source>
</evidence>
<dbReference type="FunFam" id="3.30.200.20:FF:000003">
    <property type="entry name" value="Non-specific serine/threonine protein kinase"/>
    <property type="match status" value="1"/>
</dbReference>
<feature type="domain" description="Protein kinase" evidence="8">
    <location>
        <begin position="34"/>
        <end position="286"/>
    </location>
</feature>
<comment type="similarity">
    <text evidence="1">Belongs to the protein kinase superfamily. CAMK Ser/Thr protein kinase family. NIM1 subfamily.</text>
</comment>
<dbReference type="FunFam" id="1.10.510.10:FF:000571">
    <property type="entry name" value="Maternal embryonic leucine zipper kinase"/>
    <property type="match status" value="1"/>
</dbReference>
<dbReference type="PROSITE" id="PS00108">
    <property type="entry name" value="PROTEIN_KINASE_ST"/>
    <property type="match status" value="1"/>
</dbReference>
<dbReference type="AlphaFoldDB" id="A0A1X2GLT1"/>
<dbReference type="STRING" id="101127.A0A1X2GLT1"/>
<dbReference type="Gene3D" id="1.10.510.10">
    <property type="entry name" value="Transferase(Phosphotransferase) domain 1"/>
    <property type="match status" value="1"/>
</dbReference>
<dbReference type="SMART" id="SM00220">
    <property type="entry name" value="S_TKc"/>
    <property type="match status" value="1"/>
</dbReference>
<evidence type="ECO:0000313" key="9">
    <source>
        <dbReference type="EMBL" id="ORX55822.1"/>
    </source>
</evidence>
<keyword evidence="4 7" id="KW-0547">Nucleotide-binding</keyword>
<keyword evidence="3" id="KW-0808">Transferase</keyword>
<dbReference type="GO" id="GO:0004674">
    <property type="term" value="F:protein serine/threonine kinase activity"/>
    <property type="evidence" value="ECO:0007669"/>
    <property type="project" value="UniProtKB-KW"/>
</dbReference>
<evidence type="ECO:0000256" key="6">
    <source>
        <dbReference type="ARBA" id="ARBA00022840"/>
    </source>
</evidence>
<dbReference type="PROSITE" id="PS50011">
    <property type="entry name" value="PROTEIN_KINASE_DOM"/>
    <property type="match status" value="1"/>
</dbReference>
<protein>
    <submittedName>
        <fullName evidence="9">Pkinase-domain-containing protein</fullName>
    </submittedName>
</protein>
<dbReference type="PANTHER" id="PTHR24346">
    <property type="entry name" value="MAP/MICROTUBULE AFFINITY-REGULATING KINASE"/>
    <property type="match status" value="1"/>
</dbReference>
<dbReference type="GO" id="GO:0005524">
    <property type="term" value="F:ATP binding"/>
    <property type="evidence" value="ECO:0007669"/>
    <property type="project" value="UniProtKB-UniRule"/>
</dbReference>
<reference evidence="9 10" key="1">
    <citation type="submission" date="2016-07" db="EMBL/GenBank/DDBJ databases">
        <title>Pervasive Adenine N6-methylation of Active Genes in Fungi.</title>
        <authorList>
            <consortium name="DOE Joint Genome Institute"/>
            <person name="Mondo S.J."/>
            <person name="Dannebaum R.O."/>
            <person name="Kuo R.C."/>
            <person name="Labutti K."/>
            <person name="Haridas S."/>
            <person name="Kuo A."/>
            <person name="Salamov A."/>
            <person name="Ahrendt S.R."/>
            <person name="Lipzen A."/>
            <person name="Sullivan W."/>
            <person name="Andreopoulos W.B."/>
            <person name="Clum A."/>
            <person name="Lindquist E."/>
            <person name="Daum C."/>
            <person name="Ramamoorthy G.K."/>
            <person name="Gryganskyi A."/>
            <person name="Culley D."/>
            <person name="Magnuson J.K."/>
            <person name="James T.Y."/>
            <person name="O'Malley M.A."/>
            <person name="Stajich J.E."/>
            <person name="Spatafora J.W."/>
            <person name="Visel A."/>
            <person name="Grigoriev I.V."/>
        </authorList>
    </citation>
    <scope>NUCLEOTIDE SEQUENCE [LARGE SCALE GENOMIC DNA]</scope>
    <source>
        <strain evidence="9 10">NRRL 3301</strain>
    </source>
</reference>
<name>A0A1X2GLT1_9FUNG</name>
<organism evidence="9 10">
    <name type="scientific">Hesseltinella vesiculosa</name>
    <dbReference type="NCBI Taxonomy" id="101127"/>
    <lineage>
        <taxon>Eukaryota</taxon>
        <taxon>Fungi</taxon>
        <taxon>Fungi incertae sedis</taxon>
        <taxon>Mucoromycota</taxon>
        <taxon>Mucoromycotina</taxon>
        <taxon>Mucoromycetes</taxon>
        <taxon>Mucorales</taxon>
        <taxon>Cunninghamellaceae</taxon>
        <taxon>Hesseltinella</taxon>
    </lineage>
</organism>
<accession>A0A1X2GLT1</accession>
<dbReference type="InterPro" id="IPR011009">
    <property type="entry name" value="Kinase-like_dom_sf"/>
</dbReference>
<keyword evidence="5 9" id="KW-0418">Kinase</keyword>
<evidence type="ECO:0000256" key="1">
    <source>
        <dbReference type="ARBA" id="ARBA00010791"/>
    </source>
</evidence>
<dbReference type="SUPFAM" id="SSF56112">
    <property type="entry name" value="Protein kinase-like (PK-like)"/>
    <property type="match status" value="1"/>
</dbReference>
<evidence type="ECO:0000256" key="7">
    <source>
        <dbReference type="PROSITE-ProRule" id="PRU10141"/>
    </source>
</evidence>
<dbReference type="GO" id="GO:0005737">
    <property type="term" value="C:cytoplasm"/>
    <property type="evidence" value="ECO:0007669"/>
    <property type="project" value="TreeGrafter"/>
</dbReference>
<comment type="caution">
    <text evidence="9">The sequence shown here is derived from an EMBL/GenBank/DDBJ whole genome shotgun (WGS) entry which is preliminary data.</text>
</comment>
<keyword evidence="2" id="KW-0723">Serine/threonine-protein kinase</keyword>
<proteinExistence type="inferred from homology"/>
<gene>
    <name evidence="9" type="ORF">DM01DRAFT_1406975</name>
</gene>
<keyword evidence="10" id="KW-1185">Reference proteome</keyword>
<keyword evidence="6 7" id="KW-0067">ATP-binding</keyword>
<evidence type="ECO:0000256" key="3">
    <source>
        <dbReference type="ARBA" id="ARBA00022679"/>
    </source>
</evidence>
<sequence length="744" mass="84440">MAFMTYLARRTKQFSTEVKKTSQHYRYKKEIGDYWLGKTIGRGASGRVKIGYHKQTGHKVAIKLIARSQLNSSHTSSRSAQRELAILQLLYHPHLVDLKQVLQDSLYVYFVMEYMEGGELFQILAEKGRFRENDARCLFYQMATGLAWCHDHQICHRDLKPENILLDKSKKRIKIADFGMAAMNSALKTSCGSPHYASPEIVMGKAYDGTKTDVWSLGVILFALLSGHLPFDDESMPRLLEKIKLGRYRPIPSSVSAEAKDLVRKMLVVDPSKRIKMNQLLCHPWLSSFGYKAPIRPLNDPTLIPAMVTDIMDLDGRVWETLRVLWHDWKPEHIAKALYATGPNLQKLTCQLLEQRTQRLEEEEWKHNYGNGSTVSLPVRPTCTMEDGATTIKNRSMHARHASDEVDSKCSSIATPYDSSISTVSCTRTLDMPTTPKTPTFHMGMRIPSCSSLKKKAWKSLSSEAENGDPCMIYPRLQENTVIHVPTPKCSTSSPIQKKHQHQWVYQENQLTLAKEEDVATVCNDSHLSEATTVTSSSVSTSAAIDTRPSYSALPSLSTVLTTIHQQETNSSTNSDDLPSKATQQLMDQLKQATGSSMLTFPSVEIIMASAPLDHWWSKAWDFVSSPWTKKQPAKVVEFDGYGRQEYELAGKIHQILKDHYQGKLSGRLYPNHQVIWHGSMKLPSSSRFWFLCHMIHENGRHFKVNMVWLQGDQNIWEQGTLALKETLNQYEKDAQMVMNANGW</sequence>
<evidence type="ECO:0000256" key="2">
    <source>
        <dbReference type="ARBA" id="ARBA00022527"/>
    </source>
</evidence>
<dbReference type="Proteomes" id="UP000242146">
    <property type="component" value="Unassembled WGS sequence"/>
</dbReference>
<evidence type="ECO:0000313" key="10">
    <source>
        <dbReference type="Proteomes" id="UP000242146"/>
    </source>
</evidence>
<dbReference type="InterPro" id="IPR017441">
    <property type="entry name" value="Protein_kinase_ATP_BS"/>
</dbReference>
<dbReference type="PROSITE" id="PS00107">
    <property type="entry name" value="PROTEIN_KINASE_ATP"/>
    <property type="match status" value="1"/>
</dbReference>
<evidence type="ECO:0000256" key="4">
    <source>
        <dbReference type="ARBA" id="ARBA00022741"/>
    </source>
</evidence>
<evidence type="ECO:0000259" key="8">
    <source>
        <dbReference type="PROSITE" id="PS50011"/>
    </source>
</evidence>
<dbReference type="EMBL" id="MCGT01000011">
    <property type="protein sequence ID" value="ORX55822.1"/>
    <property type="molecule type" value="Genomic_DNA"/>
</dbReference>
<dbReference type="PANTHER" id="PTHR24346:SF82">
    <property type="entry name" value="KP78A-RELATED"/>
    <property type="match status" value="1"/>
</dbReference>
<dbReference type="OrthoDB" id="504170at2759"/>
<dbReference type="InterPro" id="IPR008271">
    <property type="entry name" value="Ser/Thr_kinase_AS"/>
</dbReference>
<dbReference type="GO" id="GO:0035556">
    <property type="term" value="P:intracellular signal transduction"/>
    <property type="evidence" value="ECO:0007669"/>
    <property type="project" value="TreeGrafter"/>
</dbReference>